<dbReference type="GO" id="GO:0003729">
    <property type="term" value="F:mRNA binding"/>
    <property type="evidence" value="ECO:0007669"/>
    <property type="project" value="TreeGrafter"/>
</dbReference>
<dbReference type="EMBL" id="BDDD01002833">
    <property type="protein sequence ID" value="GAV83249.1"/>
    <property type="molecule type" value="Genomic_DNA"/>
</dbReference>
<dbReference type="SUPFAM" id="SSF54928">
    <property type="entry name" value="RNA-binding domain, RBD"/>
    <property type="match status" value="2"/>
</dbReference>
<dbReference type="GO" id="GO:1901259">
    <property type="term" value="P:chloroplast rRNA processing"/>
    <property type="evidence" value="ECO:0007669"/>
    <property type="project" value="TreeGrafter"/>
</dbReference>
<dbReference type="AlphaFoldDB" id="A0A1Q3CSM7"/>
<dbReference type="InterPro" id="IPR050502">
    <property type="entry name" value="Euk_RNA-bind_prot"/>
</dbReference>
<dbReference type="Proteomes" id="UP000187406">
    <property type="component" value="Unassembled WGS sequence"/>
</dbReference>
<reference evidence="6" key="1">
    <citation type="submission" date="2016-04" db="EMBL/GenBank/DDBJ databases">
        <title>Cephalotus genome sequencing.</title>
        <authorList>
            <person name="Fukushima K."/>
            <person name="Hasebe M."/>
            <person name="Fang X."/>
        </authorList>
    </citation>
    <scope>NUCLEOTIDE SEQUENCE [LARGE SCALE GENOMIC DNA]</scope>
    <source>
        <strain evidence="6">cv. St1</strain>
    </source>
</reference>
<dbReference type="Pfam" id="PF00076">
    <property type="entry name" value="RRM_1"/>
    <property type="match status" value="2"/>
</dbReference>
<feature type="region of interest" description="Disordered" evidence="3">
    <location>
        <begin position="287"/>
        <end position="307"/>
    </location>
</feature>
<feature type="compositionally biased region" description="Polar residues" evidence="3">
    <location>
        <begin position="287"/>
        <end position="297"/>
    </location>
</feature>
<dbReference type="OrthoDB" id="272703at2759"/>
<evidence type="ECO:0000259" key="4">
    <source>
        <dbReference type="PROSITE" id="PS50102"/>
    </source>
</evidence>
<dbReference type="FunCoup" id="A0A1Q3CSM7">
    <property type="interactions" value="1057"/>
</dbReference>
<organism evidence="5 6">
    <name type="scientific">Cephalotus follicularis</name>
    <name type="common">Albany pitcher plant</name>
    <dbReference type="NCBI Taxonomy" id="3775"/>
    <lineage>
        <taxon>Eukaryota</taxon>
        <taxon>Viridiplantae</taxon>
        <taxon>Streptophyta</taxon>
        <taxon>Embryophyta</taxon>
        <taxon>Tracheophyta</taxon>
        <taxon>Spermatophyta</taxon>
        <taxon>Magnoliopsida</taxon>
        <taxon>eudicotyledons</taxon>
        <taxon>Gunneridae</taxon>
        <taxon>Pentapetalae</taxon>
        <taxon>rosids</taxon>
        <taxon>fabids</taxon>
        <taxon>Oxalidales</taxon>
        <taxon>Cephalotaceae</taxon>
        <taxon>Cephalotus</taxon>
    </lineage>
</organism>
<dbReference type="InterPro" id="IPR012677">
    <property type="entry name" value="Nucleotide-bd_a/b_plait_sf"/>
</dbReference>
<evidence type="ECO:0000256" key="2">
    <source>
        <dbReference type="PROSITE-ProRule" id="PRU00176"/>
    </source>
</evidence>
<feature type="domain" description="RRM" evidence="4">
    <location>
        <begin position="96"/>
        <end position="173"/>
    </location>
</feature>
<evidence type="ECO:0000256" key="3">
    <source>
        <dbReference type="SAM" id="MobiDB-lite"/>
    </source>
</evidence>
<keyword evidence="6" id="KW-1185">Reference proteome</keyword>
<dbReference type="PROSITE" id="PS50102">
    <property type="entry name" value="RRM"/>
    <property type="match status" value="2"/>
</dbReference>
<evidence type="ECO:0000313" key="6">
    <source>
        <dbReference type="Proteomes" id="UP000187406"/>
    </source>
</evidence>
<dbReference type="PANTHER" id="PTHR48025:SF17">
    <property type="entry name" value="28 KDA RIBONUCLEOPROTEIN, CHLOROPLASTIC"/>
    <property type="match status" value="1"/>
</dbReference>
<dbReference type="SMART" id="SM00360">
    <property type="entry name" value="RRM"/>
    <property type="match status" value="2"/>
</dbReference>
<dbReference type="STRING" id="3775.A0A1Q3CSM7"/>
<comment type="caution">
    <text evidence="5">The sequence shown here is derived from an EMBL/GenBank/DDBJ whole genome shotgun (WGS) entry which is preliminary data.</text>
</comment>
<sequence>MAIVRLPCSFFTLSLQKPHNQLHNMKTHLFLYCSLSPLSYSHTNNHTLAIKTKRTSHSLLYFSTSTTTTTQDPLLNISTKTPEIQEEGEEEELSKTRLLAKNVPWTCTIEDIRALFEKHGTVQDVELSMHNKTMNRGLAFVTMGSPEEALAAFRNLDLTEFEGRTIRLSYARPKKKKSSPPVKPTPGPTFNLFLANLSFEARDKDLKEFFKSNGTDIVSAEIIYHDNPRRSSGYGFVSFKTKKEAEAALSGFQGKIFRGRPLRVARSRQFVKLPTTEGFQSKGTVADLNSSEQTDAVDTTEGEFLGQ</sequence>
<proteinExistence type="predicted"/>
<name>A0A1Q3CSM7_CEPFO</name>
<dbReference type="PANTHER" id="PTHR48025">
    <property type="entry name" value="OS02G0815200 PROTEIN"/>
    <property type="match status" value="1"/>
</dbReference>
<gene>
    <name evidence="5" type="ORF">CFOL_v3_26697</name>
</gene>
<feature type="domain" description="RRM" evidence="4">
    <location>
        <begin position="190"/>
        <end position="269"/>
    </location>
</feature>
<protein>
    <submittedName>
        <fullName evidence="5">RRM_1 domain-containing protein/RRM_6 domain-containing protein</fullName>
    </submittedName>
</protein>
<dbReference type="InterPro" id="IPR000504">
    <property type="entry name" value="RRM_dom"/>
</dbReference>
<dbReference type="InParanoid" id="A0A1Q3CSM7"/>
<dbReference type="Gene3D" id="3.30.70.330">
    <property type="match status" value="2"/>
</dbReference>
<dbReference type="InterPro" id="IPR035979">
    <property type="entry name" value="RBD_domain_sf"/>
</dbReference>
<dbReference type="GO" id="GO:0009535">
    <property type="term" value="C:chloroplast thylakoid membrane"/>
    <property type="evidence" value="ECO:0007669"/>
    <property type="project" value="TreeGrafter"/>
</dbReference>
<evidence type="ECO:0000313" key="5">
    <source>
        <dbReference type="EMBL" id="GAV83249.1"/>
    </source>
</evidence>
<keyword evidence="1 2" id="KW-0694">RNA-binding</keyword>
<accession>A0A1Q3CSM7</accession>
<evidence type="ECO:0000256" key="1">
    <source>
        <dbReference type="ARBA" id="ARBA00022884"/>
    </source>
</evidence>